<feature type="compositionally biased region" description="Polar residues" evidence="2">
    <location>
        <begin position="237"/>
        <end position="249"/>
    </location>
</feature>
<feature type="region of interest" description="Disordered" evidence="2">
    <location>
        <begin position="362"/>
        <end position="678"/>
    </location>
</feature>
<feature type="compositionally biased region" description="Polar residues" evidence="2">
    <location>
        <begin position="521"/>
        <end position="530"/>
    </location>
</feature>
<accession>A0A8H8RMJ0</accession>
<evidence type="ECO:0000256" key="2">
    <source>
        <dbReference type="SAM" id="MobiDB-lite"/>
    </source>
</evidence>
<evidence type="ECO:0000259" key="4">
    <source>
        <dbReference type="PROSITE" id="PS51673"/>
    </source>
</evidence>
<evidence type="ECO:0000313" key="5">
    <source>
        <dbReference type="EMBL" id="TVY38301.1"/>
    </source>
</evidence>
<dbReference type="EMBL" id="QGMJ01000293">
    <property type="protein sequence ID" value="TVY38301.1"/>
    <property type="molecule type" value="Genomic_DNA"/>
</dbReference>
<dbReference type="Proteomes" id="UP000462212">
    <property type="component" value="Unassembled WGS sequence"/>
</dbReference>
<evidence type="ECO:0000259" key="3">
    <source>
        <dbReference type="PROSITE" id="PS51061"/>
    </source>
</evidence>
<feature type="compositionally biased region" description="Low complexity" evidence="2">
    <location>
        <begin position="364"/>
        <end position="374"/>
    </location>
</feature>
<feature type="compositionally biased region" description="Basic and acidic residues" evidence="2">
    <location>
        <begin position="170"/>
        <end position="182"/>
    </location>
</feature>
<dbReference type="Pfam" id="PF01424">
    <property type="entry name" value="R3H"/>
    <property type="match status" value="1"/>
</dbReference>
<feature type="compositionally biased region" description="Low complexity" evidence="2">
    <location>
        <begin position="500"/>
        <end position="509"/>
    </location>
</feature>
<sequence length="800" mass="86208">MATAPMSADTSRLSFAKVAASAGKDSVSFSSFTNTSKSGPARASAQENALSQDQLEKRSMEGSNEHTPLSDTTNSASGDTSTPGEDSSTRGTSSPAVETNLVEAVKALSVNSPMPSLVVNGSRGAIPRKSDGVEGFSDDPFQRTDSGSELGTKPPSLDGKSITSGTTFALDEKESLRPDDSASVKASEDDDTFSGRGSIVAGSRIGSEAAARAYRAEFYEAPVRRSMQPMPERPNQGMITPQSGSSGQETTDDGKPKPLMGLSGPSDASDAFSRFYRQTPDEKLLEALESPKDRIFLLRLEKDVIEFVKDSKDPFIDLPPCNSFCRMLTHKLADYYHMTHQVDAVAGAVRIFRTPFCRLPPSLTSISNPPTSGNTPPPTMPAMKIMRRGGDGDAGQSPSKATSETGSDGKEKALSAKEKLSREEREAAYNRARERIFGKDDKGDATPDTEDGNDMSRSSSVSTKDRSQSKKPKPLKQRRDDSESFDVRSQYTPFFPQPQMPTWTPTPQYSPVGPQPFNGAVQGSYQQSMPPQFGPPTPQFNPGQINNGNMQVYSNGPQQYPQPAQPRYQPNSAPITTYGSPIQPQSAAPQQQWQQQQPMYQNQTQYQTRGPMGTGPQSSIPYAFGQLPSTANLADPKSQHPIPGSFNRHAFNPKTQSFVPGNGNMPVPQSMSHHGSPHLPYNAYAPPPQQQFGTGMGYNMARQGSNNSLPSYHASPHMAQRPVMMHQGMQQGMPPNLPQGMSHGMIQGMSQGMPQGIPQGLPQGLPQGMHGMAQNVQVGNTHLPHYGNPSTLPPKPPTGV</sequence>
<feature type="region of interest" description="Disordered" evidence="2">
    <location>
        <begin position="21"/>
        <end position="202"/>
    </location>
</feature>
<dbReference type="GO" id="GO:0003676">
    <property type="term" value="F:nucleic acid binding"/>
    <property type="evidence" value="ECO:0007669"/>
    <property type="project" value="UniProtKB-UniRule"/>
</dbReference>
<feature type="compositionally biased region" description="Basic and acidic residues" evidence="2">
    <location>
        <begin position="54"/>
        <end position="64"/>
    </location>
</feature>
<evidence type="ECO:0000256" key="1">
    <source>
        <dbReference type="ARBA" id="ARBA00022553"/>
    </source>
</evidence>
<feature type="compositionally biased region" description="Polar residues" evidence="2">
    <location>
        <begin position="27"/>
        <end position="38"/>
    </location>
</feature>
<gene>
    <name evidence="5" type="primary">R3HDM2</name>
    <name evidence="5" type="ORF">LSUB1_G003691</name>
</gene>
<feature type="compositionally biased region" description="Low complexity" evidence="2">
    <location>
        <begin position="581"/>
        <end position="607"/>
    </location>
</feature>
<feature type="compositionally biased region" description="Basic and acidic residues" evidence="2">
    <location>
        <begin position="407"/>
        <end position="445"/>
    </location>
</feature>
<reference evidence="5 6" key="1">
    <citation type="submission" date="2018-05" db="EMBL/GenBank/DDBJ databases">
        <title>Genome sequencing and assembly of the regulated plant pathogen Lachnellula willkommii and related sister species for the development of diagnostic species identification markers.</title>
        <authorList>
            <person name="Giroux E."/>
            <person name="Bilodeau G."/>
        </authorList>
    </citation>
    <scope>NUCLEOTIDE SEQUENCE [LARGE SCALE GENOMIC DNA]</scope>
    <source>
        <strain evidence="5 6">CBS 197.66</strain>
    </source>
</reference>
<feature type="region of interest" description="Disordered" evidence="2">
    <location>
        <begin position="779"/>
        <end position="800"/>
    </location>
</feature>
<proteinExistence type="predicted"/>
<dbReference type="InterPro" id="IPR036867">
    <property type="entry name" value="R3H_dom_sf"/>
</dbReference>
<feature type="compositionally biased region" description="Polar residues" evidence="2">
    <location>
        <begin position="571"/>
        <end position="580"/>
    </location>
</feature>
<evidence type="ECO:0000313" key="6">
    <source>
        <dbReference type="Proteomes" id="UP000462212"/>
    </source>
</evidence>
<dbReference type="Pfam" id="PF12752">
    <property type="entry name" value="SUZ"/>
    <property type="match status" value="1"/>
</dbReference>
<dbReference type="CDD" id="cd02642">
    <property type="entry name" value="R3H_encore_like"/>
    <property type="match status" value="1"/>
</dbReference>
<keyword evidence="6" id="KW-1185">Reference proteome</keyword>
<dbReference type="PROSITE" id="PS51061">
    <property type="entry name" value="R3H"/>
    <property type="match status" value="1"/>
</dbReference>
<dbReference type="PANTHER" id="PTHR15672">
    <property type="entry name" value="CAMP-REGULATED PHOSPHOPROTEIN 21 RELATED R3H DOMAIN CONTAINING PROTEIN"/>
    <property type="match status" value="1"/>
</dbReference>
<feature type="compositionally biased region" description="Pro residues" evidence="2">
    <location>
        <begin position="791"/>
        <end position="800"/>
    </location>
</feature>
<keyword evidence="1" id="KW-0597">Phosphoprotein</keyword>
<dbReference type="PROSITE" id="PS51673">
    <property type="entry name" value="SUZ"/>
    <property type="match status" value="1"/>
</dbReference>
<dbReference type="InterPro" id="IPR051937">
    <property type="entry name" value="R3H_domain_containing"/>
</dbReference>
<dbReference type="SUPFAM" id="SSF82708">
    <property type="entry name" value="R3H domain"/>
    <property type="match status" value="1"/>
</dbReference>
<dbReference type="InterPro" id="IPR001374">
    <property type="entry name" value="R3H_dom"/>
</dbReference>
<name>A0A8H8RMJ0_9HELO</name>
<feature type="compositionally biased region" description="Basic and acidic residues" evidence="2">
    <location>
        <begin position="477"/>
        <end position="486"/>
    </location>
</feature>
<dbReference type="PANTHER" id="PTHR15672:SF8">
    <property type="entry name" value="PROTEIN ENCORE"/>
    <property type="match status" value="1"/>
</dbReference>
<dbReference type="InterPro" id="IPR024771">
    <property type="entry name" value="SUZ"/>
</dbReference>
<dbReference type="GO" id="GO:0006012">
    <property type="term" value="P:galactose metabolic process"/>
    <property type="evidence" value="ECO:0007669"/>
    <property type="project" value="TreeGrafter"/>
</dbReference>
<protein>
    <submittedName>
        <fullName evidence="5">R3H domain-containing protein</fullName>
    </submittedName>
</protein>
<feature type="compositionally biased region" description="Polar residues" evidence="2">
    <location>
        <begin position="396"/>
        <end position="406"/>
    </location>
</feature>
<feature type="domain" description="SUZ" evidence="4">
    <location>
        <begin position="358"/>
        <end position="441"/>
    </location>
</feature>
<feature type="domain" description="R3H" evidence="3">
    <location>
        <begin position="294"/>
        <end position="357"/>
    </location>
</feature>
<comment type="caution">
    <text evidence="5">The sequence shown here is derived from an EMBL/GenBank/DDBJ whole genome shotgun (WGS) entry which is preliminary data.</text>
</comment>
<organism evidence="5 6">
    <name type="scientific">Lachnellula subtilissima</name>
    <dbReference type="NCBI Taxonomy" id="602034"/>
    <lineage>
        <taxon>Eukaryota</taxon>
        <taxon>Fungi</taxon>
        <taxon>Dikarya</taxon>
        <taxon>Ascomycota</taxon>
        <taxon>Pezizomycotina</taxon>
        <taxon>Leotiomycetes</taxon>
        <taxon>Helotiales</taxon>
        <taxon>Lachnaceae</taxon>
        <taxon>Lachnellula</taxon>
    </lineage>
</organism>
<feature type="compositionally biased region" description="Polar residues" evidence="2">
    <location>
        <begin position="65"/>
        <end position="97"/>
    </location>
</feature>
<dbReference type="Gene3D" id="3.30.1370.50">
    <property type="entry name" value="R3H-like domain"/>
    <property type="match status" value="1"/>
</dbReference>
<feature type="region of interest" description="Disordered" evidence="2">
    <location>
        <begin position="224"/>
        <end position="262"/>
    </location>
</feature>
<dbReference type="AlphaFoldDB" id="A0A8H8RMJ0"/>
<feature type="compositionally biased region" description="Low complexity" evidence="2">
    <location>
        <begin position="557"/>
        <end position="570"/>
    </location>
</feature>
<feature type="compositionally biased region" description="Polar residues" evidence="2">
    <location>
        <begin position="540"/>
        <end position="556"/>
    </location>
</feature>
<dbReference type="OrthoDB" id="278430at2759"/>